<dbReference type="Proteomes" id="UP000324222">
    <property type="component" value="Unassembled WGS sequence"/>
</dbReference>
<sequence>MVVTAVCAKGRAGGAAAEAPVATRPRGAVWGKAVDYTAGCYFPRGSRETNDAQTILGVARPLSHAGSSCCMMTVHIRFLRDGSVRGGPECVPPRRCPPVLTSRLLYSGQWRSFRDLAATSLPLLRAAGLDKTFLFLLSTALWSAQTLSGSVMN</sequence>
<organism evidence="1 2">
    <name type="scientific">Portunus trituberculatus</name>
    <name type="common">Swimming crab</name>
    <name type="synonym">Neptunus trituberculatus</name>
    <dbReference type="NCBI Taxonomy" id="210409"/>
    <lineage>
        <taxon>Eukaryota</taxon>
        <taxon>Metazoa</taxon>
        <taxon>Ecdysozoa</taxon>
        <taxon>Arthropoda</taxon>
        <taxon>Crustacea</taxon>
        <taxon>Multicrustacea</taxon>
        <taxon>Malacostraca</taxon>
        <taxon>Eumalacostraca</taxon>
        <taxon>Eucarida</taxon>
        <taxon>Decapoda</taxon>
        <taxon>Pleocyemata</taxon>
        <taxon>Brachyura</taxon>
        <taxon>Eubrachyura</taxon>
        <taxon>Portunoidea</taxon>
        <taxon>Portunidae</taxon>
        <taxon>Portuninae</taxon>
        <taxon>Portunus</taxon>
    </lineage>
</organism>
<accession>A0A5B7HR14</accession>
<protein>
    <submittedName>
        <fullName evidence="1">Uncharacterized protein</fullName>
    </submittedName>
</protein>
<dbReference type="EMBL" id="VSRR010034955">
    <property type="protein sequence ID" value="MPC72563.1"/>
    <property type="molecule type" value="Genomic_DNA"/>
</dbReference>
<reference evidence="1 2" key="1">
    <citation type="submission" date="2019-05" db="EMBL/GenBank/DDBJ databases">
        <title>Another draft genome of Portunus trituberculatus and its Hox gene families provides insights of decapod evolution.</title>
        <authorList>
            <person name="Jeong J.-H."/>
            <person name="Song I."/>
            <person name="Kim S."/>
            <person name="Choi T."/>
            <person name="Kim D."/>
            <person name="Ryu S."/>
            <person name="Kim W."/>
        </authorList>
    </citation>
    <scope>NUCLEOTIDE SEQUENCE [LARGE SCALE GENOMIC DNA]</scope>
    <source>
        <tissue evidence="1">Muscle</tissue>
    </source>
</reference>
<gene>
    <name evidence="1" type="ORF">E2C01_066875</name>
</gene>
<proteinExistence type="predicted"/>
<evidence type="ECO:0000313" key="2">
    <source>
        <dbReference type="Proteomes" id="UP000324222"/>
    </source>
</evidence>
<comment type="caution">
    <text evidence="1">The sequence shown here is derived from an EMBL/GenBank/DDBJ whole genome shotgun (WGS) entry which is preliminary data.</text>
</comment>
<name>A0A5B7HR14_PORTR</name>
<dbReference type="AlphaFoldDB" id="A0A5B7HR14"/>
<keyword evidence="2" id="KW-1185">Reference proteome</keyword>
<evidence type="ECO:0000313" key="1">
    <source>
        <dbReference type="EMBL" id="MPC72563.1"/>
    </source>
</evidence>